<dbReference type="RefSeq" id="WP_273657499.1">
    <property type="nucleotide sequence ID" value="NZ_CP063194.1"/>
</dbReference>
<dbReference type="Pfam" id="PF00924">
    <property type="entry name" value="MS_channel_2nd"/>
    <property type="match status" value="1"/>
</dbReference>
<evidence type="ECO:0000256" key="1">
    <source>
        <dbReference type="ARBA" id="ARBA00004651"/>
    </source>
</evidence>
<dbReference type="InterPro" id="IPR023408">
    <property type="entry name" value="MscS_beta-dom_sf"/>
</dbReference>
<dbReference type="InterPro" id="IPR049278">
    <property type="entry name" value="MS_channel_C"/>
</dbReference>
<dbReference type="InterPro" id="IPR011014">
    <property type="entry name" value="MscS_channel_TM-2"/>
</dbReference>
<keyword evidence="12" id="KW-1185">Reference proteome</keyword>
<accession>A0ABY7ULL8</accession>
<evidence type="ECO:0000313" key="12">
    <source>
        <dbReference type="Proteomes" id="UP001218071"/>
    </source>
</evidence>
<dbReference type="SUPFAM" id="SSF82861">
    <property type="entry name" value="Mechanosensitive channel protein MscS (YggB), transmembrane region"/>
    <property type="match status" value="1"/>
</dbReference>
<evidence type="ECO:0000259" key="10">
    <source>
        <dbReference type="Pfam" id="PF21088"/>
    </source>
</evidence>
<reference evidence="11 12" key="1">
    <citation type="submission" date="2020-10" db="EMBL/GenBank/DDBJ databases">
        <title>Complete genome sequence of Corynebacterium jeddahense DSM 45997, type strain of Corynebacterium jeddahense.</title>
        <authorList>
            <person name="Busche T."/>
            <person name="Kalinowski J."/>
            <person name="Ruckert C."/>
        </authorList>
    </citation>
    <scope>NUCLEOTIDE SEQUENCE [LARGE SCALE GENOMIC DNA]</scope>
    <source>
        <strain evidence="11 12">DSM 45997</strain>
    </source>
</reference>
<evidence type="ECO:0000256" key="3">
    <source>
        <dbReference type="ARBA" id="ARBA00022475"/>
    </source>
</evidence>
<evidence type="ECO:0000313" key="11">
    <source>
        <dbReference type="EMBL" id="WCZ39497.1"/>
    </source>
</evidence>
<keyword evidence="6 7" id="KW-0472">Membrane</keyword>
<protein>
    <submittedName>
        <fullName evidence="11">MscS family protein YkuT</fullName>
    </submittedName>
</protein>
<evidence type="ECO:0000259" key="9">
    <source>
        <dbReference type="Pfam" id="PF21082"/>
    </source>
</evidence>
<dbReference type="InterPro" id="IPR011066">
    <property type="entry name" value="MscS_channel_C_sf"/>
</dbReference>
<dbReference type="InterPro" id="IPR045276">
    <property type="entry name" value="YbiO_bact"/>
</dbReference>
<dbReference type="PANTHER" id="PTHR30460">
    <property type="entry name" value="MODERATE CONDUCTANCE MECHANOSENSITIVE CHANNEL YBIO"/>
    <property type="match status" value="1"/>
</dbReference>
<dbReference type="Proteomes" id="UP001218071">
    <property type="component" value="Chromosome"/>
</dbReference>
<dbReference type="SUPFAM" id="SSF50182">
    <property type="entry name" value="Sm-like ribonucleoproteins"/>
    <property type="match status" value="1"/>
</dbReference>
<dbReference type="InterPro" id="IPR006685">
    <property type="entry name" value="MscS_channel_2nd"/>
</dbReference>
<organism evidence="11 12">
    <name type="scientific">Corynebacterium jeddahense</name>
    <dbReference type="NCBI Taxonomy" id="1414719"/>
    <lineage>
        <taxon>Bacteria</taxon>
        <taxon>Bacillati</taxon>
        <taxon>Actinomycetota</taxon>
        <taxon>Actinomycetes</taxon>
        <taxon>Mycobacteriales</taxon>
        <taxon>Corynebacteriaceae</taxon>
        <taxon>Corynebacterium</taxon>
    </lineage>
</organism>
<keyword evidence="5 7" id="KW-1133">Transmembrane helix</keyword>
<dbReference type="Pfam" id="PF21082">
    <property type="entry name" value="MS_channel_3rd"/>
    <property type="match status" value="1"/>
</dbReference>
<feature type="domain" description="Mechanosensitive ion channel MscS C-terminal" evidence="9">
    <location>
        <begin position="221"/>
        <end position="306"/>
    </location>
</feature>
<feature type="transmembrane region" description="Helical" evidence="7">
    <location>
        <begin position="41"/>
        <end position="58"/>
    </location>
</feature>
<dbReference type="InterPro" id="IPR010920">
    <property type="entry name" value="LSM_dom_sf"/>
</dbReference>
<comment type="subcellular location">
    <subcellularLocation>
        <location evidence="1">Cell membrane</location>
        <topology evidence="1">Multi-pass membrane protein</topology>
    </subcellularLocation>
</comment>
<dbReference type="PANTHER" id="PTHR30460:SF0">
    <property type="entry name" value="MODERATE CONDUCTANCE MECHANOSENSITIVE CHANNEL YBIO"/>
    <property type="match status" value="1"/>
</dbReference>
<feature type="transmembrane region" description="Helical" evidence="7">
    <location>
        <begin position="129"/>
        <end position="152"/>
    </location>
</feature>
<feature type="domain" description="Mechanosensitive ion channel MscS" evidence="8">
    <location>
        <begin position="151"/>
        <end position="213"/>
    </location>
</feature>
<feature type="domain" description="Mechanosensitive ion channel transmembrane helices 2/3" evidence="10">
    <location>
        <begin position="111"/>
        <end position="149"/>
    </location>
</feature>
<evidence type="ECO:0000256" key="5">
    <source>
        <dbReference type="ARBA" id="ARBA00022989"/>
    </source>
</evidence>
<dbReference type="InterPro" id="IPR049142">
    <property type="entry name" value="MS_channel_1st"/>
</dbReference>
<keyword evidence="3" id="KW-1003">Cell membrane</keyword>
<dbReference type="Gene3D" id="2.30.30.60">
    <property type="match status" value="1"/>
</dbReference>
<dbReference type="Pfam" id="PF21088">
    <property type="entry name" value="MS_channel_1st"/>
    <property type="match status" value="1"/>
</dbReference>
<evidence type="ECO:0000259" key="8">
    <source>
        <dbReference type="Pfam" id="PF00924"/>
    </source>
</evidence>
<evidence type="ECO:0000256" key="7">
    <source>
        <dbReference type="SAM" id="Phobius"/>
    </source>
</evidence>
<comment type="similarity">
    <text evidence="2">Belongs to the MscS (TC 1.A.23) family.</text>
</comment>
<gene>
    <name evidence="11" type="primary">ykuT</name>
    <name evidence="11" type="ORF">CJEDD_09560</name>
</gene>
<dbReference type="EMBL" id="CP063194">
    <property type="protein sequence ID" value="WCZ39497.1"/>
    <property type="molecule type" value="Genomic_DNA"/>
</dbReference>
<sequence>METYTAQDATEKVSTDVDDAVNGVTTWWNDPATHEMLVTRPLKILLILVIAIVLSRLAKRIITRATKRGIESQKAILERSGPVDSPQIRTREARRQQRMKTLSNVGRSVAAIIIWTWAALAILDQLGVNVAPLIASAGVVGVAIGFGAQSLVKDFFSGMFILLENQYGVGDTIEVNGVTGEVEDMTLRITTLRDIDGALWYIRNGDIDQVGNHSVRFSTARLQIPVSLMADPDKVSRVIEESARAAIKDPEIRDKVMAPPQMLGPSEFAPNYVSFRLTVKTFPGEQWAVARHLNQRILADLHKQHVVLTPMDSVLVEHKENHGH</sequence>
<evidence type="ECO:0000256" key="2">
    <source>
        <dbReference type="ARBA" id="ARBA00008017"/>
    </source>
</evidence>
<dbReference type="Gene3D" id="3.30.70.100">
    <property type="match status" value="1"/>
</dbReference>
<keyword evidence="4 7" id="KW-0812">Transmembrane</keyword>
<dbReference type="Gene3D" id="1.10.287.1260">
    <property type="match status" value="1"/>
</dbReference>
<proteinExistence type="inferred from homology"/>
<dbReference type="SUPFAM" id="SSF82689">
    <property type="entry name" value="Mechanosensitive channel protein MscS (YggB), C-terminal domain"/>
    <property type="match status" value="1"/>
</dbReference>
<feature type="transmembrane region" description="Helical" evidence="7">
    <location>
        <begin position="104"/>
        <end position="123"/>
    </location>
</feature>
<evidence type="ECO:0000256" key="4">
    <source>
        <dbReference type="ARBA" id="ARBA00022692"/>
    </source>
</evidence>
<name>A0ABY7ULL8_9CORY</name>
<evidence type="ECO:0000256" key="6">
    <source>
        <dbReference type="ARBA" id="ARBA00023136"/>
    </source>
</evidence>